<evidence type="ECO:0000259" key="18">
    <source>
        <dbReference type="PROSITE" id="PS50999"/>
    </source>
</evidence>
<evidence type="ECO:0000256" key="13">
    <source>
        <dbReference type="ARBA" id="ARBA00023136"/>
    </source>
</evidence>
<proteinExistence type="inferred from homology"/>
<keyword evidence="6 15" id="KW-0812">Transmembrane</keyword>
<evidence type="ECO:0000256" key="11">
    <source>
        <dbReference type="ARBA" id="ARBA00022989"/>
    </source>
</evidence>
<feature type="transmembrane region" description="Helical" evidence="16">
    <location>
        <begin position="12"/>
        <end position="32"/>
    </location>
</feature>
<dbReference type="PROSITE" id="PS50999">
    <property type="entry name" value="COX2_TM"/>
    <property type="match status" value="1"/>
</dbReference>
<keyword evidence="4 15" id="KW-0813">Transport</keyword>
<dbReference type="GO" id="GO:0004129">
    <property type="term" value="F:cytochrome-c oxidase activity"/>
    <property type="evidence" value="ECO:0007669"/>
    <property type="project" value="UniProtKB-EC"/>
</dbReference>
<sequence>MNLNSLYFDVVNYALSLCVFITLMVFFYLVFIMGLKGLQTIEVPSESSTLEFFWTFIPSILVLMLCIYNVSYVLKDFEMVVHKTVKIIGRQWYWSYEYEDYNYDSYMNQLINNVDKPLKLNVNNSYRLLVTSSDVIHSFSVPDLAIKCDAIPGRINQVIVIPDYLGVFTGYCSELCGAGHSYMPIVVEVVK</sequence>
<feature type="transmembrane region" description="Helical" evidence="16">
    <location>
        <begin position="52"/>
        <end position="74"/>
    </location>
</feature>
<keyword evidence="9" id="KW-1278">Translocase</keyword>
<evidence type="ECO:0000256" key="3">
    <source>
        <dbReference type="ARBA" id="ARBA00015946"/>
    </source>
</evidence>
<dbReference type="AlphaFoldDB" id="A0A096VGU8"/>
<dbReference type="SUPFAM" id="SSF81464">
    <property type="entry name" value="Cytochrome c oxidase subunit II-like, transmembrane region"/>
    <property type="match status" value="1"/>
</dbReference>
<dbReference type="GO" id="GO:0005507">
    <property type="term" value="F:copper ion binding"/>
    <property type="evidence" value="ECO:0007669"/>
    <property type="project" value="InterPro"/>
</dbReference>
<dbReference type="InterPro" id="IPR002429">
    <property type="entry name" value="CcO_II-like_C"/>
</dbReference>
<dbReference type="PROSITE" id="PS50857">
    <property type="entry name" value="COX2_CUA"/>
    <property type="match status" value="1"/>
</dbReference>
<evidence type="ECO:0000256" key="8">
    <source>
        <dbReference type="ARBA" id="ARBA00022842"/>
    </source>
</evidence>
<dbReference type="InterPro" id="IPR001505">
    <property type="entry name" value="Copper_CuA"/>
</dbReference>
<name>A0A096VGU8_9PLAT</name>
<dbReference type="Pfam" id="PF00116">
    <property type="entry name" value="COX2"/>
    <property type="match status" value="1"/>
</dbReference>
<keyword evidence="15 19" id="KW-0496">Mitochondrion</keyword>
<evidence type="ECO:0000256" key="12">
    <source>
        <dbReference type="ARBA" id="ARBA00023008"/>
    </source>
</evidence>
<keyword evidence="15" id="KW-0999">Mitochondrion inner membrane</keyword>
<evidence type="ECO:0000256" key="15">
    <source>
        <dbReference type="RuleBase" id="RU000457"/>
    </source>
</evidence>
<dbReference type="GO" id="GO:0005743">
    <property type="term" value="C:mitochondrial inner membrane"/>
    <property type="evidence" value="ECO:0007669"/>
    <property type="project" value="UniProtKB-SubCell"/>
</dbReference>
<dbReference type="GO" id="GO:0042773">
    <property type="term" value="P:ATP synthesis coupled electron transport"/>
    <property type="evidence" value="ECO:0007669"/>
    <property type="project" value="TreeGrafter"/>
</dbReference>
<comment type="subcellular location">
    <subcellularLocation>
        <location evidence="1">Membrane</location>
        <topology evidence="1">Multi-pass membrane protein</topology>
    </subcellularLocation>
    <subcellularLocation>
        <location evidence="15">Mitochondrion inner membrane</location>
        <topology evidence="15">Multi-pass membrane protein</topology>
    </subcellularLocation>
</comment>
<protein>
    <recommendedName>
        <fullName evidence="3 15">Cytochrome c oxidase subunit 2</fullName>
    </recommendedName>
</protein>
<dbReference type="Gene3D" id="1.10.287.90">
    <property type="match status" value="1"/>
</dbReference>
<accession>A0A096VGU8</accession>
<organism evidence="19">
    <name type="scientific">Neobenedenia melleni</name>
    <dbReference type="NCBI Taxonomy" id="280695"/>
    <lineage>
        <taxon>Eukaryota</taxon>
        <taxon>Metazoa</taxon>
        <taxon>Spiralia</taxon>
        <taxon>Lophotrochozoa</taxon>
        <taxon>Platyhelminthes</taxon>
        <taxon>Monogenea</taxon>
        <taxon>Monopisthocotylea</taxon>
        <taxon>Capsalidea</taxon>
        <taxon>Capsalidae</taxon>
        <taxon>Neobenedenia</taxon>
    </lineage>
</organism>
<evidence type="ECO:0000256" key="4">
    <source>
        <dbReference type="ARBA" id="ARBA00022448"/>
    </source>
</evidence>
<dbReference type="Pfam" id="PF02790">
    <property type="entry name" value="COX2_TM"/>
    <property type="match status" value="1"/>
</dbReference>
<keyword evidence="8" id="KW-0460">Magnesium</keyword>
<evidence type="ECO:0000259" key="17">
    <source>
        <dbReference type="PROSITE" id="PS50857"/>
    </source>
</evidence>
<keyword evidence="10 15" id="KW-0249">Electron transport</keyword>
<evidence type="ECO:0000256" key="6">
    <source>
        <dbReference type="ARBA" id="ARBA00022692"/>
    </source>
</evidence>
<evidence type="ECO:0000313" key="19">
    <source>
        <dbReference type="EMBL" id="AFD18223.1"/>
    </source>
</evidence>
<dbReference type="InterPro" id="IPR045187">
    <property type="entry name" value="CcO_II"/>
</dbReference>
<dbReference type="SUPFAM" id="SSF49503">
    <property type="entry name" value="Cupredoxins"/>
    <property type="match status" value="1"/>
</dbReference>
<dbReference type="InterPro" id="IPR036257">
    <property type="entry name" value="Cyt_c_oxidase_su2_TM_sf"/>
</dbReference>
<keyword evidence="13 15" id="KW-0472">Membrane</keyword>
<geneLocation type="mitochondrion" evidence="19"/>
<evidence type="ECO:0000256" key="5">
    <source>
        <dbReference type="ARBA" id="ARBA00022660"/>
    </source>
</evidence>
<evidence type="ECO:0000256" key="7">
    <source>
        <dbReference type="ARBA" id="ARBA00022723"/>
    </source>
</evidence>
<reference evidence="19" key="1">
    <citation type="journal article" date="2014" name="Mol. Biol. Rep.">
        <title>The complete mitochondrial genome of Neobenedenia melleni (Platyhelminthes: Monogenea): mitochondrial gene content, arrangement and composition compared with two Benedenia species.</title>
        <authorList>
            <person name="Zhang J."/>
            <person name="Wu X."/>
            <person name="Li Y."/>
            <person name="Zhao M."/>
            <person name="Xie M."/>
            <person name="Li A."/>
        </authorList>
    </citation>
    <scope>NUCLEOTIDE SEQUENCE</scope>
</reference>
<evidence type="ECO:0000256" key="1">
    <source>
        <dbReference type="ARBA" id="ARBA00004141"/>
    </source>
</evidence>
<dbReference type="PANTHER" id="PTHR22888">
    <property type="entry name" value="CYTOCHROME C OXIDASE, SUBUNIT II"/>
    <property type="match status" value="1"/>
</dbReference>
<dbReference type="Gene3D" id="2.60.40.420">
    <property type="entry name" value="Cupredoxins - blue copper proteins"/>
    <property type="match status" value="1"/>
</dbReference>
<comment type="catalytic activity">
    <reaction evidence="14">
        <text>4 Fe(II)-[cytochrome c] + O2 + 8 H(+)(in) = 4 Fe(III)-[cytochrome c] + 2 H2O + 4 H(+)(out)</text>
        <dbReference type="Rhea" id="RHEA:11436"/>
        <dbReference type="Rhea" id="RHEA-COMP:10350"/>
        <dbReference type="Rhea" id="RHEA-COMP:14399"/>
        <dbReference type="ChEBI" id="CHEBI:15377"/>
        <dbReference type="ChEBI" id="CHEBI:15378"/>
        <dbReference type="ChEBI" id="CHEBI:15379"/>
        <dbReference type="ChEBI" id="CHEBI:29033"/>
        <dbReference type="ChEBI" id="CHEBI:29034"/>
        <dbReference type="EC" id="7.1.1.9"/>
    </reaction>
    <physiologicalReaction direction="left-to-right" evidence="14">
        <dbReference type="Rhea" id="RHEA:11437"/>
    </physiologicalReaction>
</comment>
<comment type="cofactor">
    <cofactor evidence="15">
        <name>Cu cation</name>
        <dbReference type="ChEBI" id="CHEBI:23378"/>
    </cofactor>
    <text evidence="15">Binds a copper A center.</text>
</comment>
<evidence type="ECO:0000256" key="9">
    <source>
        <dbReference type="ARBA" id="ARBA00022967"/>
    </source>
</evidence>
<gene>
    <name evidence="19" type="primary">cox2</name>
</gene>
<evidence type="ECO:0000256" key="16">
    <source>
        <dbReference type="SAM" id="Phobius"/>
    </source>
</evidence>
<dbReference type="InterPro" id="IPR008972">
    <property type="entry name" value="Cupredoxin"/>
</dbReference>
<evidence type="ECO:0000256" key="10">
    <source>
        <dbReference type="ARBA" id="ARBA00022982"/>
    </source>
</evidence>
<dbReference type="SMR" id="A0A096VGU8"/>
<dbReference type="PROSITE" id="PS00078">
    <property type="entry name" value="COX2"/>
    <property type="match status" value="1"/>
</dbReference>
<dbReference type="PANTHER" id="PTHR22888:SF9">
    <property type="entry name" value="CYTOCHROME C OXIDASE SUBUNIT 2"/>
    <property type="match status" value="1"/>
</dbReference>
<dbReference type="PRINTS" id="PR01166">
    <property type="entry name" value="CYCOXIDASEII"/>
</dbReference>
<keyword evidence="12 15" id="KW-0186">Copper</keyword>
<keyword evidence="11 16" id="KW-1133">Transmembrane helix</keyword>
<comment type="function">
    <text evidence="15">Component of the cytochrome c oxidase, the last enzyme in the mitochondrial electron transport chain which drives oxidative phosphorylation. The respiratory chain contains 3 multisubunit complexes succinate dehydrogenase (complex II, CII), ubiquinol-cytochrome c oxidoreductase (cytochrome b-c1 complex, complex III, CIII) and cytochrome c oxidase (complex IV, CIV), that cooperate to transfer electrons derived from NADH and succinate to molecular oxygen, creating an electrochemical gradient over the inner membrane that drives transmembrane transport and the ATP synthase. Cytochrome c oxidase is the component of the respiratory chain that catalyzes the reduction of oxygen to water. Electrons originating from reduced cytochrome c in the intermembrane space (IMS) are transferred via the dinuclear copper A center (CU(A)) of subunit 2 and heme A of subunit 1 to the active site in subunit 1, a binuclear center (BNC) formed by heme A3 and copper B (CU(B)). The BNC reduces molecular oxygen to 2 water molecules using 4 electrons from cytochrome c in the IMS and 4 protons from the mitochondrial matrix.</text>
</comment>
<evidence type="ECO:0000256" key="14">
    <source>
        <dbReference type="ARBA" id="ARBA00049512"/>
    </source>
</evidence>
<evidence type="ECO:0000256" key="2">
    <source>
        <dbReference type="ARBA" id="ARBA00007866"/>
    </source>
</evidence>
<keyword evidence="7 15" id="KW-0479">Metal-binding</keyword>
<comment type="similarity">
    <text evidence="2 15">Belongs to the cytochrome c oxidase subunit 2 family.</text>
</comment>
<feature type="domain" description="Cytochrome oxidase subunit II transmembrane region profile" evidence="18">
    <location>
        <begin position="1"/>
        <end position="80"/>
    </location>
</feature>
<dbReference type="EMBL" id="JQ038228">
    <property type="protein sequence ID" value="AFD18223.1"/>
    <property type="molecule type" value="Genomic_DNA"/>
</dbReference>
<dbReference type="InterPro" id="IPR011759">
    <property type="entry name" value="Cyt_c_oxidase_su2_TM_dom"/>
</dbReference>
<keyword evidence="5 15" id="KW-0679">Respiratory chain</keyword>
<feature type="domain" description="Cytochrome oxidase subunit II copper A binding" evidence="17">
    <location>
        <begin position="80"/>
        <end position="191"/>
    </location>
</feature>